<evidence type="ECO:0000256" key="3">
    <source>
        <dbReference type="ARBA" id="ARBA00022475"/>
    </source>
</evidence>
<proteinExistence type="predicted"/>
<evidence type="ECO:0000256" key="4">
    <source>
        <dbReference type="ARBA" id="ARBA00022692"/>
    </source>
</evidence>
<feature type="transmembrane region" description="Helical" evidence="8">
    <location>
        <begin position="59"/>
        <end position="82"/>
    </location>
</feature>
<evidence type="ECO:0000256" key="2">
    <source>
        <dbReference type="ARBA" id="ARBA00022448"/>
    </source>
</evidence>
<dbReference type="InterPro" id="IPR010290">
    <property type="entry name" value="TM_effector"/>
</dbReference>
<accession>A0A381YKM8</accession>
<feature type="domain" description="Major facilitator superfamily (MFS) profile" evidence="9">
    <location>
        <begin position="55"/>
        <end position="442"/>
    </location>
</feature>
<comment type="subcellular location">
    <subcellularLocation>
        <location evidence="1">Cell membrane</location>
        <topology evidence="1">Multi-pass membrane protein</topology>
    </subcellularLocation>
</comment>
<evidence type="ECO:0000256" key="7">
    <source>
        <dbReference type="SAM" id="MobiDB-lite"/>
    </source>
</evidence>
<feature type="transmembrane region" description="Helical" evidence="8">
    <location>
        <begin position="389"/>
        <end position="410"/>
    </location>
</feature>
<feature type="transmembrane region" description="Helical" evidence="8">
    <location>
        <begin position="358"/>
        <end position="377"/>
    </location>
</feature>
<protein>
    <recommendedName>
        <fullName evidence="9">Major facilitator superfamily (MFS) profile domain-containing protein</fullName>
    </recommendedName>
</protein>
<keyword evidence="4 8" id="KW-0812">Transmembrane</keyword>
<keyword evidence="5 8" id="KW-1133">Transmembrane helix</keyword>
<dbReference type="PANTHER" id="PTHR23513:SF11">
    <property type="entry name" value="STAPHYLOFERRIN A TRANSPORTER"/>
    <property type="match status" value="1"/>
</dbReference>
<feature type="compositionally biased region" description="Polar residues" evidence="7">
    <location>
        <begin position="16"/>
        <end position="36"/>
    </location>
</feature>
<dbReference type="GO" id="GO:0005886">
    <property type="term" value="C:plasma membrane"/>
    <property type="evidence" value="ECO:0007669"/>
    <property type="project" value="UniProtKB-SubCell"/>
</dbReference>
<organism evidence="10">
    <name type="scientific">marine metagenome</name>
    <dbReference type="NCBI Taxonomy" id="408172"/>
    <lineage>
        <taxon>unclassified sequences</taxon>
        <taxon>metagenomes</taxon>
        <taxon>ecological metagenomes</taxon>
    </lineage>
</organism>
<feature type="transmembrane region" description="Helical" evidence="8">
    <location>
        <begin position="416"/>
        <end position="434"/>
    </location>
</feature>
<reference evidence="10" key="1">
    <citation type="submission" date="2018-05" db="EMBL/GenBank/DDBJ databases">
        <authorList>
            <person name="Lanie J.A."/>
            <person name="Ng W.-L."/>
            <person name="Kazmierczak K.M."/>
            <person name="Andrzejewski T.M."/>
            <person name="Davidsen T.M."/>
            <person name="Wayne K.J."/>
            <person name="Tettelin H."/>
            <person name="Glass J.I."/>
            <person name="Rusch D."/>
            <person name="Podicherti R."/>
            <person name="Tsui H.-C.T."/>
            <person name="Winkler M.E."/>
        </authorList>
    </citation>
    <scope>NUCLEOTIDE SEQUENCE</scope>
</reference>
<feature type="transmembrane region" description="Helical" evidence="8">
    <location>
        <begin position="88"/>
        <end position="108"/>
    </location>
</feature>
<evidence type="ECO:0000259" key="9">
    <source>
        <dbReference type="PROSITE" id="PS50850"/>
    </source>
</evidence>
<feature type="transmembrane region" description="Helical" evidence="8">
    <location>
        <begin position="296"/>
        <end position="321"/>
    </location>
</feature>
<dbReference type="EMBL" id="UINC01018471">
    <property type="protein sequence ID" value="SVA77618.1"/>
    <property type="molecule type" value="Genomic_DNA"/>
</dbReference>
<evidence type="ECO:0000256" key="1">
    <source>
        <dbReference type="ARBA" id="ARBA00004651"/>
    </source>
</evidence>
<evidence type="ECO:0000313" key="10">
    <source>
        <dbReference type="EMBL" id="SVA77618.1"/>
    </source>
</evidence>
<evidence type="ECO:0000256" key="8">
    <source>
        <dbReference type="SAM" id="Phobius"/>
    </source>
</evidence>
<keyword evidence="6 8" id="KW-0472">Membrane</keyword>
<dbReference type="PROSITE" id="PS50850">
    <property type="entry name" value="MFS"/>
    <property type="match status" value="1"/>
</dbReference>
<dbReference type="InterPro" id="IPR036259">
    <property type="entry name" value="MFS_trans_sf"/>
</dbReference>
<sequence length="450" mass="47517">MFLTYQSQGGVFTTASPRAIPSHSTTQGVAKSTPNSRPVRHMRRGHPLGVLRNSQYRRYWVAGFTTFTGFNMQMLIRGWVMYDLTHSPFMVTMVTAAMMMPMLFLSLIGGAMADRVDRKTVTIVSDVSLLISFLGLFAISVAGIMAPWHILSVSMINGVAFSLAVSSRQSLISGLVHREQLRTAVGLSATTYNSAQIIGPAIGGAMLPLLGPTWTLGTSAILVIPAVILYSSLEPIKHTSVNSAQGSIIENVKTGLSYTFKMSTLRFLMLGAMVMILTVGPFQSLMPVFAKDVLNVGAGGLGVLMLAAGVGALIGSISVVAIGDSVGHEKLELIFGLSAAAALASFALSPWYPLSIVMVGITGFSATSFMVVNMTVVQLSTPDYIRGRVVSVRFLVIGLMPLGALTMGFAAESFGAPTAVAIIAGIGAVGFTLVQIASRILQPAQTDTKS</sequence>
<keyword evidence="3" id="KW-1003">Cell membrane</keyword>
<dbReference type="SUPFAM" id="SSF103473">
    <property type="entry name" value="MFS general substrate transporter"/>
    <property type="match status" value="1"/>
</dbReference>
<dbReference type="AlphaFoldDB" id="A0A381YKM8"/>
<evidence type="ECO:0000256" key="5">
    <source>
        <dbReference type="ARBA" id="ARBA00022989"/>
    </source>
</evidence>
<feature type="transmembrane region" description="Helical" evidence="8">
    <location>
        <begin position="120"/>
        <end position="142"/>
    </location>
</feature>
<dbReference type="GO" id="GO:0022857">
    <property type="term" value="F:transmembrane transporter activity"/>
    <property type="evidence" value="ECO:0007669"/>
    <property type="project" value="InterPro"/>
</dbReference>
<keyword evidence="2" id="KW-0813">Transport</keyword>
<feature type="transmembrane region" description="Helical" evidence="8">
    <location>
        <begin position="333"/>
        <end position="352"/>
    </location>
</feature>
<evidence type="ECO:0000256" key="6">
    <source>
        <dbReference type="ARBA" id="ARBA00023136"/>
    </source>
</evidence>
<feature type="transmembrane region" description="Helical" evidence="8">
    <location>
        <begin position="267"/>
        <end position="290"/>
    </location>
</feature>
<name>A0A381YKM8_9ZZZZ</name>
<feature type="region of interest" description="Disordered" evidence="7">
    <location>
        <begin position="16"/>
        <end position="43"/>
    </location>
</feature>
<dbReference type="Gene3D" id="1.20.1250.20">
    <property type="entry name" value="MFS general substrate transporter like domains"/>
    <property type="match status" value="2"/>
</dbReference>
<gene>
    <name evidence="10" type="ORF">METZ01_LOCUS130472</name>
</gene>
<dbReference type="Pfam" id="PF05977">
    <property type="entry name" value="MFS_3"/>
    <property type="match status" value="1"/>
</dbReference>
<dbReference type="CDD" id="cd06173">
    <property type="entry name" value="MFS_MefA_like"/>
    <property type="match status" value="1"/>
</dbReference>
<dbReference type="PANTHER" id="PTHR23513">
    <property type="entry name" value="INTEGRAL MEMBRANE EFFLUX PROTEIN-RELATED"/>
    <property type="match status" value="1"/>
</dbReference>
<dbReference type="InterPro" id="IPR020846">
    <property type="entry name" value="MFS_dom"/>
</dbReference>
<feature type="transmembrane region" description="Helical" evidence="8">
    <location>
        <begin position="213"/>
        <end position="233"/>
    </location>
</feature>